<sequence>MTLSCDGEPRLVPLGASLEHVNAIPFSGGIDEGDGAVIAAVVAGVAD</sequence>
<accession>A0ABS4ZEX6</accession>
<dbReference type="EMBL" id="JAGIOL010000001">
    <property type="protein sequence ID" value="MBP2435588.1"/>
    <property type="molecule type" value="Genomic_DNA"/>
</dbReference>
<evidence type="ECO:0000313" key="2">
    <source>
        <dbReference type="Proteomes" id="UP001519362"/>
    </source>
</evidence>
<name>A0ABS4ZEX6_9MICO</name>
<dbReference type="Proteomes" id="UP001519362">
    <property type="component" value="Unassembled WGS sequence"/>
</dbReference>
<protein>
    <submittedName>
        <fullName evidence="1">Uncharacterized protein</fullName>
    </submittedName>
</protein>
<reference evidence="1 2" key="1">
    <citation type="submission" date="2021-03" db="EMBL/GenBank/DDBJ databases">
        <title>Sequencing the genomes of 1000 actinobacteria strains.</title>
        <authorList>
            <person name="Klenk H.-P."/>
        </authorList>
    </citation>
    <scope>NUCLEOTIDE SEQUENCE [LARGE SCALE GENOMIC DNA]</scope>
    <source>
        <strain evidence="1 2">DSM 24221</strain>
    </source>
</reference>
<proteinExistence type="predicted"/>
<evidence type="ECO:0000313" key="1">
    <source>
        <dbReference type="EMBL" id="MBP2435588.1"/>
    </source>
</evidence>
<organism evidence="1 2">
    <name type="scientific">Microbacterium amylolyticum</name>
    <dbReference type="NCBI Taxonomy" id="936337"/>
    <lineage>
        <taxon>Bacteria</taxon>
        <taxon>Bacillati</taxon>
        <taxon>Actinomycetota</taxon>
        <taxon>Actinomycetes</taxon>
        <taxon>Micrococcales</taxon>
        <taxon>Microbacteriaceae</taxon>
        <taxon>Microbacterium</taxon>
    </lineage>
</organism>
<comment type="caution">
    <text evidence="1">The sequence shown here is derived from an EMBL/GenBank/DDBJ whole genome shotgun (WGS) entry which is preliminary data.</text>
</comment>
<keyword evidence="2" id="KW-1185">Reference proteome</keyword>
<gene>
    <name evidence="1" type="ORF">JOF34_000174</name>
</gene>
<dbReference type="RefSeq" id="WP_165132439.1">
    <property type="nucleotide sequence ID" value="NZ_CP049253.1"/>
</dbReference>